<proteinExistence type="predicted"/>
<dbReference type="Gene3D" id="3.40.50.1820">
    <property type="entry name" value="alpha/beta hydrolase"/>
    <property type="match status" value="1"/>
</dbReference>
<accession>A0A1Q9DSF3</accession>
<dbReference type="GO" id="GO:0046854">
    <property type="term" value="P:phosphatidylinositol phosphate biosynthetic process"/>
    <property type="evidence" value="ECO:0007669"/>
    <property type="project" value="TreeGrafter"/>
</dbReference>
<keyword evidence="1" id="KW-0547">Nucleotide-binding</keyword>
<dbReference type="Gene3D" id="3.30.800.10">
    <property type="entry name" value="Phosphatidylinositol Phosphate Kinase II Beta"/>
    <property type="match status" value="1"/>
</dbReference>
<dbReference type="PANTHER" id="PTHR23086:SF8">
    <property type="entry name" value="PHOSPHATIDYLINOSITOL 5-PHOSPHATE 4-KINASE, ISOFORM A"/>
    <property type="match status" value="1"/>
</dbReference>
<dbReference type="Gene3D" id="3.30.810.10">
    <property type="entry name" value="2-Layer Sandwich"/>
    <property type="match status" value="1"/>
</dbReference>
<keyword evidence="1" id="KW-0808">Transferase</keyword>
<dbReference type="InterPro" id="IPR002498">
    <property type="entry name" value="PInositol-4-P-4/5-kinase_core"/>
</dbReference>
<dbReference type="Pfam" id="PF01504">
    <property type="entry name" value="PIP5K"/>
    <property type="match status" value="2"/>
</dbReference>
<dbReference type="GO" id="GO:0005524">
    <property type="term" value="F:ATP binding"/>
    <property type="evidence" value="ECO:0007669"/>
    <property type="project" value="UniProtKB-UniRule"/>
</dbReference>
<dbReference type="SUPFAM" id="SSF53474">
    <property type="entry name" value="alpha/beta-Hydrolases"/>
    <property type="match status" value="1"/>
</dbReference>
<reference evidence="3 4" key="1">
    <citation type="submission" date="2016-02" db="EMBL/GenBank/DDBJ databases">
        <title>Genome analysis of coral dinoflagellate symbionts highlights evolutionary adaptations to a symbiotic lifestyle.</title>
        <authorList>
            <person name="Aranda M."/>
            <person name="Li Y."/>
            <person name="Liew Y.J."/>
            <person name="Baumgarten S."/>
            <person name="Simakov O."/>
            <person name="Wilson M."/>
            <person name="Piel J."/>
            <person name="Ashoor H."/>
            <person name="Bougouffa S."/>
            <person name="Bajic V.B."/>
            <person name="Ryu T."/>
            <person name="Ravasi T."/>
            <person name="Bayer T."/>
            <person name="Micklem G."/>
            <person name="Kim H."/>
            <person name="Bhak J."/>
            <person name="Lajeunesse T.C."/>
            <person name="Voolstra C.R."/>
        </authorList>
    </citation>
    <scope>NUCLEOTIDE SEQUENCE [LARGE SCALE GENOMIC DNA]</scope>
    <source>
        <strain evidence="3 4">CCMP2467</strain>
    </source>
</reference>
<dbReference type="Pfam" id="PF05990">
    <property type="entry name" value="DUF900"/>
    <property type="match status" value="1"/>
</dbReference>
<dbReference type="CDD" id="cd00139">
    <property type="entry name" value="PIPKc"/>
    <property type="match status" value="1"/>
</dbReference>
<evidence type="ECO:0000256" key="1">
    <source>
        <dbReference type="PROSITE-ProRule" id="PRU00781"/>
    </source>
</evidence>
<dbReference type="Pfam" id="PF02458">
    <property type="entry name" value="Transferase"/>
    <property type="match status" value="1"/>
</dbReference>
<dbReference type="OrthoDB" id="435099at2759"/>
<dbReference type="GO" id="GO:0005886">
    <property type="term" value="C:plasma membrane"/>
    <property type="evidence" value="ECO:0007669"/>
    <property type="project" value="TreeGrafter"/>
</dbReference>
<dbReference type="GO" id="GO:0016308">
    <property type="term" value="F:1-phosphatidylinositol-4-phosphate 5-kinase activity"/>
    <property type="evidence" value="ECO:0007669"/>
    <property type="project" value="TreeGrafter"/>
</dbReference>
<keyword evidence="1" id="KW-0067">ATP-binding</keyword>
<organism evidence="3 4">
    <name type="scientific">Symbiodinium microadriaticum</name>
    <name type="common">Dinoflagellate</name>
    <name type="synonym">Zooxanthella microadriatica</name>
    <dbReference type="NCBI Taxonomy" id="2951"/>
    <lineage>
        <taxon>Eukaryota</taxon>
        <taxon>Sar</taxon>
        <taxon>Alveolata</taxon>
        <taxon>Dinophyceae</taxon>
        <taxon>Suessiales</taxon>
        <taxon>Symbiodiniaceae</taxon>
        <taxon>Symbiodinium</taxon>
    </lineage>
</organism>
<evidence type="ECO:0000313" key="3">
    <source>
        <dbReference type="EMBL" id="OLP98103.1"/>
    </source>
</evidence>
<dbReference type="PANTHER" id="PTHR23086">
    <property type="entry name" value="PHOSPHATIDYLINOSITOL-4-PHOSPHATE 5-KINASE"/>
    <property type="match status" value="1"/>
</dbReference>
<sequence>MMEDACAKENGKDAARPVPIKPPLPSLVCATCAGQKILVPLSMSEQSDSDATLDIAFSWEHMVDAEALMNSLAKALSHFPCCTGRFVRRQVFVEPAAGVKVKQPRLCILCNNAGVSFSHSRYDGKRPSVLGPITGLFDRAVGTLAKADAKGGPLLRVKLLECEDGQILALSFSQGLADVEGIGFFLQAWCHTHRGEEPGPASLDARVVLEGAVNNGFPKLDSAFTYLHRRELATRDCTDGKVTITQLMLELIGSISGSAVPRASGPSSRAMGSASSVSPAASAMVQSIQPPAAASAVASAVASAAAPLISKHLGELGLLSAKDSSLNLVQLLRLAHWQLSSGADTRMMLCSYFLILAAKKTLSQTSVVKFTKLFARIGPEIVPGLVTEAWSELREAADDRELDEMRVSESKLASLEALLQAVCMSVLESDWKPDTWHVPETSAALGFREEALPILMKKADPVVRALTGRCDETTESTAAPESGQTAKQVAMAVPFMIQASHSCRRLVQLLEDHVHPLFEGSPQPTWLVESCKFVIPPGRCPLTGLDFEQSFTFSSFGLNLLDRLREDVASLDDRKILQELGDINSPCRSFTTNSRSGAIFLTSCNGSFIVKTISRKEAMALMDVMPKYVQRMCGDRVGSMLGRYLALFRLNFGGLLEGSRYITIMQSIMDPLPQLPLLSLYDLKGCAVGRHVSDVSTEFVRKDQNWLDDGERLQLCADDALRLRQMHDRDTTFLSMCNIMDYSILVGIGLRSDDTSGVDCGAEVLQSADGQYYYFVGIIDFLVEYGLTMRLYHLLKHEMRGMKKKDCVVIDPDYYAERQRKFLRELLLDPSVTGGDVDSMLAAEIASLPPPCHDEDLWIASCRPPVQLDHLLDDCQLYQPDCRHFCEHGQKCELFKAQARTMTEAQRLKVQAHCDFFLHPTGEAAKLSKIHEASCRNKEGFTAETWGAYEYWSIDGSEGSSDFPCQLNESQVLVYVHGFRTPFHRAMSFLYLLQQRLRMETGGDLPAEPERTNVIGFLWPSHKTSYPGARAKIPGAAVKLQALLQRLHSNGCTVTVVGHSLGARVALSAVKTPIPETLVDHMFLLGAALHHKALSSTGDFPREALAVRSITNFFSKNDAVLAGAFGLAELTSGGPKREAAMGFCGISEPLPDGCASYDVSSTVPSHNADDYILSPPVMSTVVAAASKQGRDMLETSGQAEAFLSSVRLLRSESLPEEAREAATARAAAAAAAERLGVTTFLLDWDELRTLADDFSQKLRGRRLIYDSETLSHAEVAFALVVEALGKAVSASVWLDYRVTFGFDRLFGHVRGIADVDLPADHIQAAAVIRKKLQIAKDSPDFWCWKAQQSKTCPVEPSAEIIFSSWLEAADLRKVNFGGITSGSGLGSGFWQWWTSNPEAPGGLGGWPHAVVAIYCECKVPLWDIGGTPPKTFCTLAFPMGCRHQREPLIDLKRGRNHSWEHGQEADKLEALEDLDCVELEDKDVQQQSLIRYQCQDLLAKEVGVVVQLCPQQTGRGKKTDSSGRENDALDSQGSTVKIAFEKLKPCRPPQLHLESGLCHERFGESVEVFPSQWDKVGPRIVDWYQRHELKTCVGIPESLLFCTFLHLQLLVSMTDEVQTIECFSQLTEATARQGARLIGGIAREKFVTI</sequence>
<dbReference type="PROSITE" id="PS51455">
    <property type="entry name" value="PIPK"/>
    <property type="match status" value="1"/>
</dbReference>
<name>A0A1Q9DSF3_SYMMI</name>
<dbReference type="InterPro" id="IPR023213">
    <property type="entry name" value="CAT-like_dom_sf"/>
</dbReference>
<dbReference type="Proteomes" id="UP000186817">
    <property type="component" value="Unassembled WGS sequence"/>
</dbReference>
<dbReference type="SUPFAM" id="SSF56104">
    <property type="entry name" value="SAICAR synthase-like"/>
    <property type="match status" value="1"/>
</dbReference>
<dbReference type="Gene3D" id="3.30.559.10">
    <property type="entry name" value="Chloramphenicol acetyltransferase-like domain"/>
    <property type="match status" value="1"/>
</dbReference>
<evidence type="ECO:0000259" key="2">
    <source>
        <dbReference type="PROSITE" id="PS51455"/>
    </source>
</evidence>
<keyword evidence="1 3" id="KW-0418">Kinase</keyword>
<dbReference type="EMBL" id="LSRX01000408">
    <property type="protein sequence ID" value="OLP98103.1"/>
    <property type="molecule type" value="Genomic_DNA"/>
</dbReference>
<dbReference type="InterPro" id="IPR029058">
    <property type="entry name" value="AB_hydrolase_fold"/>
</dbReference>
<evidence type="ECO:0000313" key="4">
    <source>
        <dbReference type="Proteomes" id="UP000186817"/>
    </source>
</evidence>
<gene>
    <name evidence="3" type="primary">Pip5kl1</name>
    <name evidence="3" type="ORF">AK812_SmicGene19486</name>
</gene>
<dbReference type="SMART" id="SM00330">
    <property type="entry name" value="PIPKc"/>
    <property type="match status" value="1"/>
</dbReference>
<feature type="domain" description="PIPK" evidence="2">
    <location>
        <begin position="489"/>
        <end position="827"/>
    </location>
</feature>
<dbReference type="InterPro" id="IPR010297">
    <property type="entry name" value="DUF900_hydrolase"/>
</dbReference>
<dbReference type="InterPro" id="IPR027483">
    <property type="entry name" value="PInositol-4-P-4/5-kinase_C_sf"/>
</dbReference>
<keyword evidence="4" id="KW-1185">Reference proteome</keyword>
<comment type="caution">
    <text evidence="3">The sequence shown here is derived from an EMBL/GenBank/DDBJ whole genome shotgun (WGS) entry which is preliminary data.</text>
</comment>
<dbReference type="InterPro" id="IPR023610">
    <property type="entry name" value="PInositol-4/5-P-5/4-kinase"/>
</dbReference>
<protein>
    <submittedName>
        <fullName evidence="3">Phosphatidylinositol 4-phosphate 5-kinase-like protein 1</fullName>
    </submittedName>
</protein>
<dbReference type="InterPro" id="IPR027484">
    <property type="entry name" value="PInositol-4-P-5-kinase_N"/>
</dbReference>